<feature type="region of interest" description="Disordered" evidence="1">
    <location>
        <begin position="1"/>
        <end position="24"/>
    </location>
</feature>
<organism evidence="2 3">
    <name type="scientific">Liparis tanakae</name>
    <name type="common">Tanaka's snailfish</name>
    <dbReference type="NCBI Taxonomy" id="230148"/>
    <lineage>
        <taxon>Eukaryota</taxon>
        <taxon>Metazoa</taxon>
        <taxon>Chordata</taxon>
        <taxon>Craniata</taxon>
        <taxon>Vertebrata</taxon>
        <taxon>Euteleostomi</taxon>
        <taxon>Actinopterygii</taxon>
        <taxon>Neopterygii</taxon>
        <taxon>Teleostei</taxon>
        <taxon>Neoteleostei</taxon>
        <taxon>Acanthomorphata</taxon>
        <taxon>Eupercaria</taxon>
        <taxon>Perciformes</taxon>
        <taxon>Cottioidei</taxon>
        <taxon>Cottales</taxon>
        <taxon>Liparidae</taxon>
        <taxon>Liparis</taxon>
    </lineage>
</organism>
<evidence type="ECO:0000256" key="1">
    <source>
        <dbReference type="SAM" id="MobiDB-lite"/>
    </source>
</evidence>
<name>A0A4Z2IBK8_9TELE</name>
<evidence type="ECO:0000313" key="2">
    <source>
        <dbReference type="EMBL" id="TNN74835.1"/>
    </source>
</evidence>
<dbReference type="AlphaFoldDB" id="A0A4Z2IBK8"/>
<comment type="caution">
    <text evidence="2">The sequence shown here is derived from an EMBL/GenBank/DDBJ whole genome shotgun (WGS) entry which is preliminary data.</text>
</comment>
<dbReference type="Proteomes" id="UP000314294">
    <property type="component" value="Unassembled WGS sequence"/>
</dbReference>
<accession>A0A4Z2IBK8</accession>
<sequence>MKKLVSKEPMPLTPTTAGETGPIDLASSVFGQTTTAMNNKKEAWLTLPRKCFRKSVAVVLHSSLVRVFGDGDSGCGGSVSAVQLMSWFVPSIQKPPN</sequence>
<protein>
    <submittedName>
        <fullName evidence="2">Uncharacterized protein</fullName>
    </submittedName>
</protein>
<reference evidence="2 3" key="1">
    <citation type="submission" date="2019-03" db="EMBL/GenBank/DDBJ databases">
        <title>First draft genome of Liparis tanakae, snailfish: a comprehensive survey of snailfish specific genes.</title>
        <authorList>
            <person name="Kim W."/>
            <person name="Song I."/>
            <person name="Jeong J.-H."/>
            <person name="Kim D."/>
            <person name="Kim S."/>
            <person name="Ryu S."/>
            <person name="Song J.Y."/>
            <person name="Lee S.K."/>
        </authorList>
    </citation>
    <scope>NUCLEOTIDE SEQUENCE [LARGE SCALE GENOMIC DNA]</scope>
    <source>
        <tissue evidence="2">Muscle</tissue>
    </source>
</reference>
<proteinExistence type="predicted"/>
<dbReference type="EMBL" id="SRLO01000110">
    <property type="protein sequence ID" value="TNN74835.1"/>
    <property type="molecule type" value="Genomic_DNA"/>
</dbReference>
<keyword evidence="3" id="KW-1185">Reference proteome</keyword>
<gene>
    <name evidence="2" type="ORF">EYF80_014935</name>
</gene>
<evidence type="ECO:0000313" key="3">
    <source>
        <dbReference type="Proteomes" id="UP000314294"/>
    </source>
</evidence>